<dbReference type="InterPro" id="IPR012334">
    <property type="entry name" value="Pectin_lyas_fold"/>
</dbReference>
<proteinExistence type="predicted"/>
<keyword evidence="3" id="KW-0812">Transmembrane</keyword>
<dbReference type="InterPro" id="IPR006311">
    <property type="entry name" value="TAT_signal"/>
</dbReference>
<dbReference type="InterPro" id="IPR051550">
    <property type="entry name" value="SCF-Subunits/Alg-Epimerases"/>
</dbReference>
<dbReference type="Proteomes" id="UP001499978">
    <property type="component" value="Unassembled WGS sequence"/>
</dbReference>
<sequence>MSHTDRRRWIRRGSAAAGLGLLAIPALAGAVTTAELPAAPDASDIEQQAMLVEAEDRRLETLRAVSAAAPRRGNEWRSPYRLDGPDGRTLVLTARSRGYTMRDLAALAPTTVRKLGPAEYLLAEHVYVAHGAVLTLSDKRGLILRLASDADGYASIVSEGSLRITGTETAPAQVTSWGRTTKQPDPRLADGRAYLRATGGSLAISNAGLADLGFGAGRTGGLSLTGGDRPDLGDPTPAKATPADKSGKVPLLAPDERFLTRQSTPSDGEIRHTRITGNAYGLFISGIRGVSVTDSVVANSLDAGVVLHRYVADATIERTVSRDNGGDGFLLAKATHEIAFQRCVAERNGGSGFRLQGQTPPKANPQAVLLAEPVVPHRGGNTVAGSTARDNARHGVELFGGVDITIKDNDITGGDMGIVALQTNGLAVSGNTITAPRRHGISLREGVREAAVTSNNVTGGGNGIYLRDSAARITGNTVERATSHGISLVGQAAGVAIADNTLTVQGPTAVDVSRAVGSVDIGENATQEGTGDMSLVQRARHYASPTTMLWAGVLLIIVATAVAGARRRREVGTHPYARTLPLNLAPPGEIPALGGPARHSAPARRSVEQKRLG</sequence>
<dbReference type="SMART" id="SM00710">
    <property type="entry name" value="PbH1"/>
    <property type="match status" value="10"/>
</dbReference>
<keyword evidence="3" id="KW-1133">Transmembrane helix</keyword>
<dbReference type="Gene3D" id="2.160.20.10">
    <property type="entry name" value="Single-stranded right-handed beta-helix, Pectin lyase-like"/>
    <property type="match status" value="2"/>
</dbReference>
<keyword evidence="1" id="KW-0677">Repeat</keyword>
<feature type="domain" description="Right handed beta helix" evidence="5">
    <location>
        <begin position="266"/>
        <end position="357"/>
    </location>
</feature>
<gene>
    <name evidence="6" type="ORF">GCM10010201_04680</name>
</gene>
<comment type="caution">
    <text evidence="6">The sequence shown here is derived from an EMBL/GenBank/DDBJ whole genome shotgun (WGS) entry which is preliminary data.</text>
</comment>
<dbReference type="PANTHER" id="PTHR22990">
    <property type="entry name" value="F-BOX ONLY PROTEIN"/>
    <property type="match status" value="1"/>
</dbReference>
<feature type="domain" description="Right handed beta helix" evidence="5">
    <location>
        <begin position="378"/>
        <end position="502"/>
    </location>
</feature>
<feature type="signal peptide" evidence="4">
    <location>
        <begin position="1"/>
        <end position="28"/>
    </location>
</feature>
<dbReference type="RefSeq" id="WP_344167345.1">
    <property type="nucleotide sequence ID" value="NZ_BAAARY010000001.1"/>
</dbReference>
<dbReference type="Pfam" id="PF13229">
    <property type="entry name" value="Beta_helix"/>
    <property type="match status" value="2"/>
</dbReference>
<dbReference type="InterPro" id="IPR039448">
    <property type="entry name" value="Beta_helix"/>
</dbReference>
<evidence type="ECO:0000313" key="6">
    <source>
        <dbReference type="EMBL" id="GAA2512443.1"/>
    </source>
</evidence>
<keyword evidence="7" id="KW-1185">Reference proteome</keyword>
<dbReference type="PROSITE" id="PS51318">
    <property type="entry name" value="TAT"/>
    <property type="match status" value="1"/>
</dbReference>
<dbReference type="EMBL" id="BAAARY010000001">
    <property type="protein sequence ID" value="GAA2512443.1"/>
    <property type="molecule type" value="Genomic_DNA"/>
</dbReference>
<reference evidence="6 7" key="1">
    <citation type="journal article" date="2019" name="Int. J. Syst. Evol. Microbiol.">
        <title>The Global Catalogue of Microorganisms (GCM) 10K type strain sequencing project: providing services to taxonomists for standard genome sequencing and annotation.</title>
        <authorList>
            <consortium name="The Broad Institute Genomics Platform"/>
            <consortium name="The Broad Institute Genome Sequencing Center for Infectious Disease"/>
            <person name="Wu L."/>
            <person name="Ma J."/>
        </authorList>
    </citation>
    <scope>NUCLEOTIDE SEQUENCE [LARGE SCALE GENOMIC DNA]</scope>
    <source>
        <strain evidence="6 7">JCM 3367</strain>
    </source>
</reference>
<evidence type="ECO:0000256" key="1">
    <source>
        <dbReference type="ARBA" id="ARBA00022737"/>
    </source>
</evidence>
<evidence type="ECO:0000256" key="2">
    <source>
        <dbReference type="SAM" id="MobiDB-lite"/>
    </source>
</evidence>
<organism evidence="6 7">
    <name type="scientific">Pilimelia columellifera subsp. columellifera</name>
    <dbReference type="NCBI Taxonomy" id="706583"/>
    <lineage>
        <taxon>Bacteria</taxon>
        <taxon>Bacillati</taxon>
        <taxon>Actinomycetota</taxon>
        <taxon>Actinomycetes</taxon>
        <taxon>Micromonosporales</taxon>
        <taxon>Micromonosporaceae</taxon>
        <taxon>Pilimelia</taxon>
    </lineage>
</organism>
<evidence type="ECO:0000259" key="5">
    <source>
        <dbReference type="Pfam" id="PF13229"/>
    </source>
</evidence>
<keyword evidence="4" id="KW-0732">Signal</keyword>
<name>A0ABN3N0X3_9ACTN</name>
<dbReference type="SUPFAM" id="SSF51126">
    <property type="entry name" value="Pectin lyase-like"/>
    <property type="match status" value="1"/>
</dbReference>
<keyword evidence="3" id="KW-0472">Membrane</keyword>
<dbReference type="InterPro" id="IPR011050">
    <property type="entry name" value="Pectin_lyase_fold/virulence"/>
</dbReference>
<evidence type="ECO:0000256" key="3">
    <source>
        <dbReference type="SAM" id="Phobius"/>
    </source>
</evidence>
<feature type="region of interest" description="Disordered" evidence="2">
    <location>
        <begin position="223"/>
        <end position="249"/>
    </location>
</feature>
<feature type="transmembrane region" description="Helical" evidence="3">
    <location>
        <begin position="547"/>
        <end position="565"/>
    </location>
</feature>
<feature type="region of interest" description="Disordered" evidence="2">
    <location>
        <begin position="581"/>
        <end position="613"/>
    </location>
</feature>
<evidence type="ECO:0000256" key="4">
    <source>
        <dbReference type="SAM" id="SignalP"/>
    </source>
</evidence>
<accession>A0ABN3N0X3</accession>
<dbReference type="InterPro" id="IPR006626">
    <property type="entry name" value="PbH1"/>
</dbReference>
<protein>
    <recommendedName>
        <fullName evidence="5">Right handed beta helix domain-containing protein</fullName>
    </recommendedName>
</protein>
<feature type="chain" id="PRO_5047047543" description="Right handed beta helix domain-containing protein" evidence="4">
    <location>
        <begin position="29"/>
        <end position="613"/>
    </location>
</feature>
<dbReference type="PANTHER" id="PTHR22990:SF15">
    <property type="entry name" value="F-BOX ONLY PROTEIN 10"/>
    <property type="match status" value="1"/>
</dbReference>
<evidence type="ECO:0000313" key="7">
    <source>
        <dbReference type="Proteomes" id="UP001499978"/>
    </source>
</evidence>